<dbReference type="PROSITE" id="PS51007">
    <property type="entry name" value="CYTC"/>
    <property type="match status" value="1"/>
</dbReference>
<dbReference type="GO" id="GO:0009055">
    <property type="term" value="F:electron transfer activity"/>
    <property type="evidence" value="ECO:0007669"/>
    <property type="project" value="InterPro"/>
</dbReference>
<dbReference type="InterPro" id="IPR036909">
    <property type="entry name" value="Cyt_c-like_dom_sf"/>
</dbReference>
<protein>
    <recommendedName>
        <fullName evidence="5">Cytochrome c domain-containing protein</fullName>
    </recommendedName>
</protein>
<dbReference type="GO" id="GO:0020037">
    <property type="term" value="F:heme binding"/>
    <property type="evidence" value="ECO:0007669"/>
    <property type="project" value="InterPro"/>
</dbReference>
<evidence type="ECO:0000256" key="2">
    <source>
        <dbReference type="ARBA" id="ARBA00022723"/>
    </source>
</evidence>
<organism evidence="6">
    <name type="scientific">marine metagenome</name>
    <dbReference type="NCBI Taxonomy" id="408172"/>
    <lineage>
        <taxon>unclassified sequences</taxon>
        <taxon>metagenomes</taxon>
        <taxon>ecological metagenomes</taxon>
    </lineage>
</organism>
<name>A0A381X3M2_9ZZZZ</name>
<evidence type="ECO:0000259" key="5">
    <source>
        <dbReference type="PROSITE" id="PS51007"/>
    </source>
</evidence>
<sequence length="462" mass="52178">MNRMKDRQNIRVALVAVVFAATAALPLSVGAQEVTYAANIAPIVQENCVRCHRQGTAAPMVLETYEQVRAFAPLIKLSVQTRTMPPGWYIDRTLGIQDFKNNPSLSDQEIEMIASWVDSGMAPGDLSQLPAPVQWQADHEYWQLEQDQSWGPPDMIITSPPFTVPANSGDQWWEPDAAVLDVLDTKLTEGRWIRAVETRPADSESGYVFHHANTSLRRADDDGQSGNGAGLSSAAVGKRTDMYPEDAGKLILPDDEIHFSMHLFPIGREVVDAQIQVGVWLYPQGEEPKYTTNDETSFNSGESRDLGLPRYTDLLIPPHGYQMLRGNFVLEQNARVHSIRGHMHLRGGYQMMEVIYPDGRREVINKIDWNHLWHTTHIYEDLARPLLPKGTVLIATSLLDNTADNPSNPDPDQWVVYNRRSAGEMAHIRFGMTWIPDEEFEQMVAERERRLKERDLLDAAEE</sequence>
<keyword evidence="2" id="KW-0479">Metal-binding</keyword>
<evidence type="ECO:0000256" key="1">
    <source>
        <dbReference type="ARBA" id="ARBA00022617"/>
    </source>
</evidence>
<dbReference type="SUPFAM" id="SSF46626">
    <property type="entry name" value="Cytochrome c"/>
    <property type="match status" value="1"/>
</dbReference>
<proteinExistence type="predicted"/>
<reference evidence="6" key="1">
    <citation type="submission" date="2018-05" db="EMBL/GenBank/DDBJ databases">
        <authorList>
            <person name="Lanie J.A."/>
            <person name="Ng W.-L."/>
            <person name="Kazmierczak K.M."/>
            <person name="Andrzejewski T.M."/>
            <person name="Davidsen T.M."/>
            <person name="Wayne K.J."/>
            <person name="Tettelin H."/>
            <person name="Glass J.I."/>
            <person name="Rusch D."/>
            <person name="Podicherti R."/>
            <person name="Tsui H.-C.T."/>
            <person name="Winkler M.E."/>
        </authorList>
    </citation>
    <scope>NUCLEOTIDE SEQUENCE</scope>
</reference>
<feature type="region of interest" description="Disordered" evidence="4">
    <location>
        <begin position="217"/>
        <end position="237"/>
    </location>
</feature>
<keyword evidence="1" id="KW-0349">Heme</keyword>
<evidence type="ECO:0000313" key="6">
    <source>
        <dbReference type="EMBL" id="SVA59315.1"/>
    </source>
</evidence>
<feature type="domain" description="Cytochrome c" evidence="5">
    <location>
        <begin position="35"/>
        <end position="121"/>
    </location>
</feature>
<gene>
    <name evidence="6" type="ORF">METZ01_LOCUS112169</name>
</gene>
<dbReference type="GO" id="GO:0046872">
    <property type="term" value="F:metal ion binding"/>
    <property type="evidence" value="ECO:0007669"/>
    <property type="project" value="UniProtKB-KW"/>
</dbReference>
<dbReference type="InterPro" id="IPR009056">
    <property type="entry name" value="Cyt_c-like_dom"/>
</dbReference>
<evidence type="ECO:0000256" key="4">
    <source>
        <dbReference type="SAM" id="MobiDB-lite"/>
    </source>
</evidence>
<evidence type="ECO:0000256" key="3">
    <source>
        <dbReference type="ARBA" id="ARBA00023004"/>
    </source>
</evidence>
<keyword evidence="3" id="KW-0408">Iron</keyword>
<dbReference type="AlphaFoldDB" id="A0A381X3M2"/>
<accession>A0A381X3M2</accession>
<dbReference type="EMBL" id="UINC01013785">
    <property type="protein sequence ID" value="SVA59315.1"/>
    <property type="molecule type" value="Genomic_DNA"/>
</dbReference>